<dbReference type="GO" id="GO:0006508">
    <property type="term" value="P:proteolysis"/>
    <property type="evidence" value="ECO:0007669"/>
    <property type="project" value="UniProtKB-KW"/>
</dbReference>
<feature type="domain" description="Retropepsin-like aspartic endopeptidase" evidence="1">
    <location>
        <begin position="9"/>
        <end position="141"/>
    </location>
</feature>
<dbReference type="PANTHER" id="PTHR38037">
    <property type="entry name" value="ZN_PROTEASE DOMAIN-CONTAINING PROTEIN"/>
    <property type="match status" value="1"/>
</dbReference>
<reference evidence="2 3" key="1">
    <citation type="submission" date="2024-08" db="EMBL/GenBank/DDBJ databases">
        <authorList>
            <person name="Ishaq N."/>
        </authorList>
    </citation>
    <scope>NUCLEOTIDE SEQUENCE [LARGE SCALE GENOMIC DNA]</scope>
    <source>
        <strain evidence="2 3">DSM 18651</strain>
    </source>
</reference>
<accession>A0ABV4P4V1</accession>
<comment type="caution">
    <text evidence="2">The sequence shown here is derived from an EMBL/GenBank/DDBJ whole genome shotgun (WGS) entry which is preliminary data.</text>
</comment>
<keyword evidence="2" id="KW-0645">Protease</keyword>
<dbReference type="InterPro" id="IPR008503">
    <property type="entry name" value="Asp_endopeptidase"/>
</dbReference>
<dbReference type="Pfam" id="PF05618">
    <property type="entry name" value="Zn_protease"/>
    <property type="match status" value="1"/>
</dbReference>
<evidence type="ECO:0000259" key="1">
    <source>
        <dbReference type="Pfam" id="PF05618"/>
    </source>
</evidence>
<keyword evidence="3" id="KW-1185">Reference proteome</keyword>
<keyword evidence="2" id="KW-0378">Hydrolase</keyword>
<dbReference type="EMBL" id="JBGMEK010000090">
    <property type="protein sequence ID" value="MFA0813387.1"/>
    <property type="molecule type" value="Genomic_DNA"/>
</dbReference>
<gene>
    <name evidence="2" type="ORF">ACCI49_21030</name>
</gene>
<organism evidence="2 3">
    <name type="scientific">Microbulbifer epialgicus</name>
    <dbReference type="NCBI Taxonomy" id="393907"/>
    <lineage>
        <taxon>Bacteria</taxon>
        <taxon>Pseudomonadati</taxon>
        <taxon>Pseudomonadota</taxon>
        <taxon>Gammaproteobacteria</taxon>
        <taxon>Cellvibrionales</taxon>
        <taxon>Microbulbiferaceae</taxon>
        <taxon>Microbulbifer</taxon>
    </lineage>
</organism>
<sequence length="162" mass="18332">MKSTSKITIGAIEVCNLPELSISDLHVRVDTGAKTSSLHVDNIRRLKKNGRAWVTFDIHPDIHNVDKVVACESPLFDVRRIKSSNGKSEERYVVKTQLELGGQQWPIEITLTDRSDMSYLMLLGREGMGSRVLIDPSENFMLTDSPLTEMRGRDEKKLSEFN</sequence>
<evidence type="ECO:0000313" key="2">
    <source>
        <dbReference type="EMBL" id="MFA0813387.1"/>
    </source>
</evidence>
<dbReference type="RefSeq" id="WP_371841195.1">
    <property type="nucleotide sequence ID" value="NZ_JBGMEK010000090.1"/>
</dbReference>
<dbReference type="InterPro" id="IPR021109">
    <property type="entry name" value="Peptidase_aspartic_dom_sf"/>
</dbReference>
<evidence type="ECO:0000313" key="3">
    <source>
        <dbReference type="Proteomes" id="UP001569428"/>
    </source>
</evidence>
<name>A0ABV4P4V1_9GAMM</name>
<proteinExistence type="predicted"/>
<dbReference type="GO" id="GO:0008233">
    <property type="term" value="F:peptidase activity"/>
    <property type="evidence" value="ECO:0007669"/>
    <property type="project" value="UniProtKB-KW"/>
</dbReference>
<dbReference type="PANTHER" id="PTHR38037:SF2">
    <property type="entry name" value="ATP-DEPENDENT ZINC PROTEASE DOMAIN-CONTAINING PROTEIN-RELATED"/>
    <property type="match status" value="1"/>
</dbReference>
<dbReference type="Proteomes" id="UP001569428">
    <property type="component" value="Unassembled WGS sequence"/>
</dbReference>
<dbReference type="SUPFAM" id="SSF50630">
    <property type="entry name" value="Acid proteases"/>
    <property type="match status" value="1"/>
</dbReference>
<dbReference type="Gene3D" id="2.40.70.10">
    <property type="entry name" value="Acid Proteases"/>
    <property type="match status" value="1"/>
</dbReference>
<protein>
    <submittedName>
        <fullName evidence="2">ATP-dependent zinc protease</fullName>
    </submittedName>
</protein>